<evidence type="ECO:0000256" key="2">
    <source>
        <dbReference type="SAM" id="SignalP"/>
    </source>
</evidence>
<gene>
    <name evidence="4" type="ORF">G4Y79_03235</name>
</gene>
<feature type="compositionally biased region" description="Polar residues" evidence="1">
    <location>
        <begin position="214"/>
        <end position="224"/>
    </location>
</feature>
<dbReference type="Gene3D" id="2.30.30.40">
    <property type="entry name" value="SH3 Domains"/>
    <property type="match status" value="1"/>
</dbReference>
<feature type="region of interest" description="Disordered" evidence="1">
    <location>
        <begin position="124"/>
        <end position="233"/>
    </location>
</feature>
<sequence>MENPMYRRGFRYLLLLVALSLLAACSPTDEPENEPIAFEGPPVVRIISPAPNATYLKDASVVISTRIENAGPDVATVALSINGVNIGTTDASSQTAAAFSVETGWPATVPGTYTLEVIATREDGTASEPASVTFNVQDSINPQGEDEATEEPTEEAQEDTTPETPTEEVDTQTIEDPATATPQPTDIPSEPVEEPATQPPPATATPSYPTATTIQGANIRSGPSTAFEPPLGSIGANETRRILARNTDSSWFRIEVFNSSGWIAAFLVETSGDIASLPVENPAPPAPTATPQPTAVPAQVDLSIVDWSTSPGQPTCNQPSTTRITIANSGTSASTQTNVVLRDLYNGEVQANSSATIPALQPGQNTTVTIDLSVSTYFAQVHTFRAVIDPDNAIPETNEDNNSRQFDYVLKQGSC</sequence>
<dbReference type="PROSITE" id="PS51257">
    <property type="entry name" value="PROKAR_LIPOPROTEIN"/>
    <property type="match status" value="1"/>
</dbReference>
<keyword evidence="2" id="KW-0732">Signal</keyword>
<feature type="chain" id="PRO_5032644152" description="CARDB domain-containing protein" evidence="2">
    <location>
        <begin position="24"/>
        <end position="415"/>
    </location>
</feature>
<dbReference type="Pfam" id="PF07705">
    <property type="entry name" value="CARDB"/>
    <property type="match status" value="1"/>
</dbReference>
<evidence type="ECO:0000313" key="5">
    <source>
        <dbReference type="Proteomes" id="UP000594468"/>
    </source>
</evidence>
<organism evidence="4 5">
    <name type="scientific">Phototrophicus methaneseepsis</name>
    <dbReference type="NCBI Taxonomy" id="2710758"/>
    <lineage>
        <taxon>Bacteria</taxon>
        <taxon>Bacillati</taxon>
        <taxon>Chloroflexota</taxon>
        <taxon>Candidatus Thermofontia</taxon>
        <taxon>Phototrophicales</taxon>
        <taxon>Phototrophicaceae</taxon>
        <taxon>Phototrophicus</taxon>
    </lineage>
</organism>
<dbReference type="AlphaFoldDB" id="A0A7S8EAI5"/>
<proteinExistence type="predicted"/>
<dbReference type="KEGG" id="pmet:G4Y79_03235"/>
<dbReference type="Pfam" id="PF17957">
    <property type="entry name" value="Big_7"/>
    <property type="match status" value="1"/>
</dbReference>
<dbReference type="InterPro" id="IPR013783">
    <property type="entry name" value="Ig-like_fold"/>
</dbReference>
<evidence type="ECO:0000313" key="4">
    <source>
        <dbReference type="EMBL" id="QPC83410.1"/>
    </source>
</evidence>
<name>A0A7S8EAI5_9CHLR</name>
<feature type="domain" description="CARDB" evidence="3">
    <location>
        <begin position="301"/>
        <end position="404"/>
    </location>
</feature>
<dbReference type="Proteomes" id="UP000594468">
    <property type="component" value="Chromosome"/>
</dbReference>
<reference evidence="4 5" key="1">
    <citation type="submission" date="2020-02" db="EMBL/GenBank/DDBJ databases">
        <authorList>
            <person name="Zheng R.K."/>
            <person name="Sun C.M."/>
        </authorList>
    </citation>
    <scope>NUCLEOTIDE SEQUENCE [LARGE SCALE GENOMIC DNA]</scope>
    <source>
        <strain evidence="5">rifampicinis</strain>
    </source>
</reference>
<dbReference type="EMBL" id="CP062983">
    <property type="protein sequence ID" value="QPC83410.1"/>
    <property type="molecule type" value="Genomic_DNA"/>
</dbReference>
<evidence type="ECO:0000256" key="1">
    <source>
        <dbReference type="SAM" id="MobiDB-lite"/>
    </source>
</evidence>
<dbReference type="InterPro" id="IPR011635">
    <property type="entry name" value="CARDB"/>
</dbReference>
<evidence type="ECO:0000259" key="3">
    <source>
        <dbReference type="Pfam" id="PF07705"/>
    </source>
</evidence>
<feature type="compositionally biased region" description="Low complexity" evidence="1">
    <location>
        <begin position="204"/>
        <end position="213"/>
    </location>
</feature>
<dbReference type="RefSeq" id="WP_195171477.1">
    <property type="nucleotide sequence ID" value="NZ_CP062983.1"/>
</dbReference>
<accession>A0A7S8EAI5</accession>
<keyword evidence="5" id="KW-1185">Reference proteome</keyword>
<feature type="compositionally biased region" description="Acidic residues" evidence="1">
    <location>
        <begin position="144"/>
        <end position="170"/>
    </location>
</feature>
<protein>
    <recommendedName>
        <fullName evidence="3">CARDB domain-containing protein</fullName>
    </recommendedName>
</protein>
<dbReference type="Gene3D" id="2.60.40.10">
    <property type="entry name" value="Immunoglobulins"/>
    <property type="match status" value="2"/>
</dbReference>
<feature type="signal peptide" evidence="2">
    <location>
        <begin position="1"/>
        <end position="23"/>
    </location>
</feature>
<feature type="compositionally biased region" description="Polar residues" evidence="1">
    <location>
        <begin position="128"/>
        <end position="142"/>
    </location>
</feature>